<evidence type="ECO:0000256" key="1">
    <source>
        <dbReference type="ARBA" id="ARBA00004123"/>
    </source>
</evidence>
<reference evidence="8" key="1">
    <citation type="submission" date="2018-01" db="EMBL/GenBank/DDBJ databases">
        <authorList>
            <person name="Mao J.F."/>
        </authorList>
    </citation>
    <scope>NUCLEOTIDE SEQUENCE</scope>
    <source>
        <strain evidence="8">Huo1</strain>
        <tissue evidence="8">Leaf</tissue>
    </source>
</reference>
<keyword evidence="9" id="KW-1185">Reference proteome</keyword>
<dbReference type="InterPro" id="IPR036638">
    <property type="entry name" value="HLH_DNA-bd_sf"/>
</dbReference>
<evidence type="ECO:0000313" key="9">
    <source>
        <dbReference type="Proteomes" id="UP000298416"/>
    </source>
</evidence>
<dbReference type="PANTHER" id="PTHR45855">
    <property type="entry name" value="TRANSCRIPTION FACTOR PIF1-RELATED"/>
    <property type="match status" value="1"/>
</dbReference>
<evidence type="ECO:0000256" key="4">
    <source>
        <dbReference type="ARBA" id="ARBA00023163"/>
    </source>
</evidence>
<reference evidence="8" key="2">
    <citation type="submission" date="2020-08" db="EMBL/GenBank/DDBJ databases">
        <title>Plant Genome Project.</title>
        <authorList>
            <person name="Zhang R.-G."/>
        </authorList>
    </citation>
    <scope>NUCLEOTIDE SEQUENCE</scope>
    <source>
        <strain evidence="8">Huo1</strain>
        <tissue evidence="8">Leaf</tissue>
    </source>
</reference>
<name>A0A8X8ZZP3_SALSN</name>
<dbReference type="AlphaFoldDB" id="A0A8X8ZZP3"/>
<evidence type="ECO:0000256" key="3">
    <source>
        <dbReference type="ARBA" id="ARBA00023125"/>
    </source>
</evidence>
<organism evidence="8">
    <name type="scientific">Salvia splendens</name>
    <name type="common">Scarlet sage</name>
    <dbReference type="NCBI Taxonomy" id="180675"/>
    <lineage>
        <taxon>Eukaryota</taxon>
        <taxon>Viridiplantae</taxon>
        <taxon>Streptophyta</taxon>
        <taxon>Embryophyta</taxon>
        <taxon>Tracheophyta</taxon>
        <taxon>Spermatophyta</taxon>
        <taxon>Magnoliopsida</taxon>
        <taxon>eudicotyledons</taxon>
        <taxon>Gunneridae</taxon>
        <taxon>Pentapetalae</taxon>
        <taxon>asterids</taxon>
        <taxon>lamiids</taxon>
        <taxon>Lamiales</taxon>
        <taxon>Lamiaceae</taxon>
        <taxon>Nepetoideae</taxon>
        <taxon>Mentheae</taxon>
        <taxon>Salviinae</taxon>
        <taxon>Salvia</taxon>
        <taxon>Salvia subgen. Calosphace</taxon>
        <taxon>core Calosphace</taxon>
    </lineage>
</organism>
<comment type="caution">
    <text evidence="8">The sequence shown here is derived from an EMBL/GenBank/DDBJ whole genome shotgun (WGS) entry which is preliminary data.</text>
</comment>
<dbReference type="CDD" id="cd11445">
    <property type="entry name" value="bHLH_AtPIF_like"/>
    <property type="match status" value="1"/>
</dbReference>
<dbReference type="GO" id="GO:0005634">
    <property type="term" value="C:nucleus"/>
    <property type="evidence" value="ECO:0007669"/>
    <property type="project" value="UniProtKB-SubCell"/>
</dbReference>
<dbReference type="SMART" id="SM00353">
    <property type="entry name" value="HLH"/>
    <property type="match status" value="1"/>
</dbReference>
<keyword evidence="3" id="KW-0238">DNA-binding</keyword>
<dbReference type="InterPro" id="IPR031066">
    <property type="entry name" value="bHLH_ALC-like_plant"/>
</dbReference>
<keyword evidence="5" id="KW-0539">Nucleus</keyword>
<dbReference type="PANTHER" id="PTHR45855:SF6">
    <property type="entry name" value="TRANSCRIPTION FACTOR ALC"/>
    <property type="match status" value="1"/>
</dbReference>
<evidence type="ECO:0000259" key="7">
    <source>
        <dbReference type="PROSITE" id="PS50888"/>
    </source>
</evidence>
<dbReference type="Pfam" id="PF00010">
    <property type="entry name" value="HLH"/>
    <property type="match status" value="1"/>
</dbReference>
<keyword evidence="2" id="KW-0805">Transcription regulation</keyword>
<dbReference type="InterPro" id="IPR047265">
    <property type="entry name" value="PIF1-like_bHLH"/>
</dbReference>
<dbReference type="PROSITE" id="PS50888">
    <property type="entry name" value="BHLH"/>
    <property type="match status" value="1"/>
</dbReference>
<evidence type="ECO:0000256" key="2">
    <source>
        <dbReference type="ARBA" id="ARBA00023015"/>
    </source>
</evidence>
<gene>
    <name evidence="8" type="ORF">SASPL_118221</name>
</gene>
<sequence>MANLYDDNYHYSPHEPDDISLFLHQILLRSNSPPSHSHQSHPLPTSAPEQQLVSQISALNSCGLANVSPDDCDYESEEAAAEKPRCSTKRTRAAEVHNLSEKRRRSRINEKMKALQNLIPNSNKTDKASMLDEVIEYLKQLQLQVQASISIINDSICS</sequence>
<evidence type="ECO:0000256" key="6">
    <source>
        <dbReference type="SAM" id="MobiDB-lite"/>
    </source>
</evidence>
<comment type="subcellular location">
    <subcellularLocation>
        <location evidence="1">Nucleus</location>
    </subcellularLocation>
</comment>
<evidence type="ECO:0000313" key="8">
    <source>
        <dbReference type="EMBL" id="KAG6421664.1"/>
    </source>
</evidence>
<evidence type="ECO:0000256" key="5">
    <source>
        <dbReference type="ARBA" id="ARBA00023242"/>
    </source>
</evidence>
<protein>
    <recommendedName>
        <fullName evidence="7">BHLH domain-containing protein</fullName>
    </recommendedName>
</protein>
<dbReference type="Gene3D" id="4.10.280.10">
    <property type="entry name" value="Helix-loop-helix DNA-binding domain"/>
    <property type="match status" value="1"/>
</dbReference>
<accession>A0A8X8ZZP3</accession>
<dbReference type="FunFam" id="4.10.280.10:FF:000004">
    <property type="entry name" value="Basic helix-loop-helix transcription factor"/>
    <property type="match status" value="1"/>
</dbReference>
<proteinExistence type="predicted"/>
<feature type="domain" description="BHLH" evidence="7">
    <location>
        <begin position="92"/>
        <end position="141"/>
    </location>
</feature>
<dbReference type="GO" id="GO:0046983">
    <property type="term" value="F:protein dimerization activity"/>
    <property type="evidence" value="ECO:0007669"/>
    <property type="project" value="InterPro"/>
</dbReference>
<dbReference type="Proteomes" id="UP000298416">
    <property type="component" value="Unassembled WGS sequence"/>
</dbReference>
<feature type="region of interest" description="Disordered" evidence="6">
    <location>
        <begin position="30"/>
        <end position="51"/>
    </location>
</feature>
<feature type="compositionally biased region" description="Low complexity" evidence="6">
    <location>
        <begin position="30"/>
        <end position="46"/>
    </location>
</feature>
<dbReference type="EMBL" id="PNBA02000006">
    <property type="protein sequence ID" value="KAG6421664.1"/>
    <property type="molecule type" value="Genomic_DNA"/>
</dbReference>
<keyword evidence="4" id="KW-0804">Transcription</keyword>
<dbReference type="GO" id="GO:0003677">
    <property type="term" value="F:DNA binding"/>
    <property type="evidence" value="ECO:0007669"/>
    <property type="project" value="UniProtKB-KW"/>
</dbReference>
<dbReference type="SUPFAM" id="SSF47459">
    <property type="entry name" value="HLH, helix-loop-helix DNA-binding domain"/>
    <property type="match status" value="1"/>
</dbReference>
<dbReference type="InterPro" id="IPR011598">
    <property type="entry name" value="bHLH_dom"/>
</dbReference>